<dbReference type="AlphaFoldDB" id="A0A4R3UTX9"/>
<evidence type="ECO:0000313" key="1">
    <source>
        <dbReference type="EMBL" id="TCU93918.1"/>
    </source>
</evidence>
<name>A0A4R3UTX9_9BURK</name>
<dbReference type="RefSeq" id="WP_279389491.1">
    <property type="nucleotide sequence ID" value="NZ_JBHRVM010000001.1"/>
</dbReference>
<keyword evidence="2" id="KW-1185">Reference proteome</keyword>
<dbReference type="EMBL" id="SMBX01000010">
    <property type="protein sequence ID" value="TCU93918.1"/>
    <property type="molecule type" value="Genomic_DNA"/>
</dbReference>
<organism evidence="1 2">
    <name type="scientific">Paracandidimonas soli</name>
    <dbReference type="NCBI Taxonomy" id="1917182"/>
    <lineage>
        <taxon>Bacteria</taxon>
        <taxon>Pseudomonadati</taxon>
        <taxon>Pseudomonadota</taxon>
        <taxon>Betaproteobacteria</taxon>
        <taxon>Burkholderiales</taxon>
        <taxon>Alcaligenaceae</taxon>
        <taxon>Paracandidimonas</taxon>
    </lineage>
</organism>
<evidence type="ECO:0000313" key="2">
    <source>
        <dbReference type="Proteomes" id="UP000294692"/>
    </source>
</evidence>
<accession>A0A4R3UTX9</accession>
<proteinExistence type="predicted"/>
<protein>
    <submittedName>
        <fullName evidence="1">Uncharacterized protein</fullName>
    </submittedName>
</protein>
<reference evidence="1 2" key="1">
    <citation type="submission" date="2019-03" db="EMBL/GenBank/DDBJ databases">
        <title>Genomic Encyclopedia of Type Strains, Phase IV (KMG-IV): sequencing the most valuable type-strain genomes for metagenomic binning, comparative biology and taxonomic classification.</title>
        <authorList>
            <person name="Goeker M."/>
        </authorList>
    </citation>
    <scope>NUCLEOTIDE SEQUENCE [LARGE SCALE GENOMIC DNA]</scope>
    <source>
        <strain evidence="1 2">DSM 100048</strain>
    </source>
</reference>
<comment type="caution">
    <text evidence="1">The sequence shown here is derived from an EMBL/GenBank/DDBJ whole genome shotgun (WGS) entry which is preliminary data.</text>
</comment>
<dbReference type="Proteomes" id="UP000294692">
    <property type="component" value="Unassembled WGS sequence"/>
</dbReference>
<sequence length="42" mass="4703">MKLNAKWIIGIAARVLIMGPLMLARDACEIALRWLNRRLPGG</sequence>
<gene>
    <name evidence="1" type="ORF">EV686_11086</name>
</gene>